<dbReference type="EMBL" id="VULR01000003">
    <property type="protein sequence ID" value="MSS42818.1"/>
    <property type="molecule type" value="Genomic_DNA"/>
</dbReference>
<evidence type="ECO:0000313" key="4">
    <source>
        <dbReference type="EMBL" id="MSS42818.1"/>
    </source>
</evidence>
<feature type="binding site" evidence="2">
    <location>
        <begin position="85"/>
        <end position="92"/>
    </location>
    <ligand>
        <name>substrate</name>
    </ligand>
</feature>
<evidence type="ECO:0000256" key="3">
    <source>
        <dbReference type="PIRSR" id="PIRSR033579-3"/>
    </source>
</evidence>
<keyword evidence="3" id="KW-0479">Metal-binding</keyword>
<dbReference type="AlphaFoldDB" id="A0A844FFS5"/>
<dbReference type="RefSeq" id="WP_154483279.1">
    <property type="nucleotide sequence ID" value="NZ_VULR01000003.1"/>
</dbReference>
<dbReference type="PANTHER" id="PTHR33542:SF3">
    <property type="entry name" value="SIROHYDROCHLORIN FERROCHELATASE, CHLOROPLASTIC"/>
    <property type="match status" value="1"/>
</dbReference>
<dbReference type="SUPFAM" id="SSF53800">
    <property type="entry name" value="Chelatase"/>
    <property type="match status" value="1"/>
</dbReference>
<protein>
    <submittedName>
        <fullName evidence="4">Sirohydrochlorin cobaltochelatase</fullName>
    </submittedName>
</protein>
<dbReference type="OrthoDB" id="9770331at2"/>
<dbReference type="PIRSF" id="PIRSF033579">
    <property type="entry name" value="Anaer_Co_chel"/>
    <property type="match status" value="1"/>
</dbReference>
<gene>
    <name evidence="4" type="ORF">FYJ27_03595</name>
</gene>
<evidence type="ECO:0000313" key="5">
    <source>
        <dbReference type="Proteomes" id="UP000462760"/>
    </source>
</evidence>
<dbReference type="GO" id="GO:0016852">
    <property type="term" value="F:sirohydrochlorin cobaltochelatase activity"/>
    <property type="evidence" value="ECO:0007669"/>
    <property type="project" value="InterPro"/>
</dbReference>
<dbReference type="Gene3D" id="3.40.50.1400">
    <property type="match status" value="2"/>
</dbReference>
<dbReference type="Pfam" id="PF06180">
    <property type="entry name" value="CbiK"/>
    <property type="match status" value="1"/>
</dbReference>
<dbReference type="GO" id="GO:0019251">
    <property type="term" value="P:anaerobic cobalamin biosynthetic process"/>
    <property type="evidence" value="ECO:0007669"/>
    <property type="project" value="InterPro"/>
</dbReference>
<feature type="binding site" evidence="3">
    <location>
        <position position="145"/>
    </location>
    <ligand>
        <name>Co(2+)</name>
        <dbReference type="ChEBI" id="CHEBI:48828"/>
    </ligand>
</feature>
<feature type="active site" description="Proton acceptor" evidence="1">
    <location>
        <position position="145"/>
    </location>
</feature>
<feature type="binding site" evidence="2">
    <location>
        <begin position="203"/>
        <end position="204"/>
    </location>
    <ligand>
        <name>substrate</name>
    </ligand>
</feature>
<dbReference type="Proteomes" id="UP000462760">
    <property type="component" value="Unassembled WGS sequence"/>
</dbReference>
<comment type="caution">
    <text evidence="4">The sequence shown here is derived from an EMBL/GenBank/DDBJ whole genome shotgun (WGS) entry which is preliminary data.</text>
</comment>
<keyword evidence="3" id="KW-0170">Cobalt</keyword>
<organism evidence="4 5">
    <name type="scientific">Anaerosalibacter bizertensis</name>
    <dbReference type="NCBI Taxonomy" id="932217"/>
    <lineage>
        <taxon>Bacteria</taxon>
        <taxon>Bacillati</taxon>
        <taxon>Bacillota</taxon>
        <taxon>Tissierellia</taxon>
        <taxon>Tissierellales</taxon>
        <taxon>Sporanaerobacteraceae</taxon>
        <taxon>Anaerosalibacter</taxon>
    </lineage>
</organism>
<dbReference type="InterPro" id="IPR050963">
    <property type="entry name" value="Sirohydro_Cobaltochel/CbiX"/>
</dbReference>
<proteinExistence type="predicted"/>
<name>A0A844FFS5_9FIRM</name>
<feature type="binding site" evidence="2">
    <location>
        <position position="208"/>
    </location>
    <ligand>
        <name>Co(2+)</name>
        <dbReference type="ChEBI" id="CHEBI:48828"/>
    </ligand>
</feature>
<evidence type="ECO:0000256" key="2">
    <source>
        <dbReference type="PIRSR" id="PIRSR033579-2"/>
    </source>
</evidence>
<reference evidence="4 5" key="1">
    <citation type="submission" date="2019-08" db="EMBL/GenBank/DDBJ databases">
        <title>In-depth cultivation of the pig gut microbiome towards novel bacterial diversity and tailored functional studies.</title>
        <authorList>
            <person name="Wylensek D."/>
            <person name="Hitch T.C.A."/>
            <person name="Clavel T."/>
        </authorList>
    </citation>
    <scope>NUCLEOTIDE SEQUENCE [LARGE SCALE GENOMIC DNA]</scope>
    <source>
        <strain evidence="4 5">Med78-601-WT-4W-RMD-3</strain>
    </source>
</reference>
<dbReference type="PANTHER" id="PTHR33542">
    <property type="entry name" value="SIROHYDROCHLORIN FERROCHELATASE, CHLOROPLASTIC"/>
    <property type="match status" value="1"/>
</dbReference>
<dbReference type="CDD" id="cd03412">
    <property type="entry name" value="CbiK_N"/>
    <property type="match status" value="1"/>
</dbReference>
<evidence type="ECO:0000256" key="1">
    <source>
        <dbReference type="PIRSR" id="PIRSR033579-1"/>
    </source>
</evidence>
<dbReference type="CDD" id="cd03413">
    <property type="entry name" value="CbiK_C"/>
    <property type="match status" value="1"/>
</dbReference>
<feature type="binding site" evidence="3">
    <location>
        <position position="176"/>
    </location>
    <ligand>
        <name>Co(2+)</name>
        <dbReference type="ChEBI" id="CHEBI:48828"/>
    </ligand>
</feature>
<accession>A0A844FFS5</accession>
<dbReference type="GO" id="GO:0046872">
    <property type="term" value="F:metal ion binding"/>
    <property type="evidence" value="ECO:0007669"/>
    <property type="project" value="UniProtKB-KW"/>
</dbReference>
<dbReference type="InterPro" id="IPR010388">
    <property type="entry name" value="Anaerobic_Co-chelatase"/>
</dbReference>
<feature type="binding site" evidence="2">
    <location>
        <position position="10"/>
    </location>
    <ligand>
        <name>Co(2+)</name>
        <dbReference type="ChEBI" id="CHEBI:48828"/>
    </ligand>
</feature>
<sequence length="258" mass="29980">MKKGILVVSFGTTYENTRKLCIESTENRIKEKFKDYEVKRAFTSQMVIERLKKRDGIKINNVEEALENMINEGFEEIYIQSLHIIPGHEYEKMHRQIDSFKEKYNFKNIKVGKPLLSDEEDYAEVVEAVDIKDLKESEAIIFMGHGTDHVSDNCYSRLEDKFGEKGFKNVYVATVEGNETIEDIIPLLKERKIEKVKLMPFMLVAGDHAINDMAGNEEDSWKNRLLKESFKVETYVKGLGENEKIRDIFVSHLDSIIK</sequence>